<evidence type="ECO:0000313" key="2">
    <source>
        <dbReference type="Proteomes" id="UP000663879"/>
    </source>
</evidence>
<dbReference type="OrthoDB" id="10499484at2759"/>
<organism evidence="1 2">
    <name type="scientific">Brachionus calyciflorus</name>
    <dbReference type="NCBI Taxonomy" id="104777"/>
    <lineage>
        <taxon>Eukaryota</taxon>
        <taxon>Metazoa</taxon>
        <taxon>Spiralia</taxon>
        <taxon>Gnathifera</taxon>
        <taxon>Rotifera</taxon>
        <taxon>Eurotatoria</taxon>
        <taxon>Monogononta</taxon>
        <taxon>Pseudotrocha</taxon>
        <taxon>Ploima</taxon>
        <taxon>Brachionidae</taxon>
        <taxon>Brachionus</taxon>
    </lineage>
</organism>
<dbReference type="EMBL" id="CAJNOC010010121">
    <property type="protein sequence ID" value="CAF1136717.1"/>
    <property type="molecule type" value="Genomic_DNA"/>
</dbReference>
<comment type="caution">
    <text evidence="1">The sequence shown here is derived from an EMBL/GenBank/DDBJ whole genome shotgun (WGS) entry which is preliminary data.</text>
</comment>
<reference evidence="1" key="1">
    <citation type="submission" date="2021-02" db="EMBL/GenBank/DDBJ databases">
        <authorList>
            <person name="Nowell W R."/>
        </authorList>
    </citation>
    <scope>NUCLEOTIDE SEQUENCE</scope>
    <source>
        <strain evidence="1">Ploen Becks lab</strain>
    </source>
</reference>
<accession>A0A814RSI3</accession>
<protein>
    <submittedName>
        <fullName evidence="1">Uncharacterized protein</fullName>
    </submittedName>
</protein>
<gene>
    <name evidence="1" type="ORF">OXX778_LOCUS22720</name>
</gene>
<name>A0A814RSI3_9BILA</name>
<dbReference type="AlphaFoldDB" id="A0A814RSI3"/>
<evidence type="ECO:0000313" key="1">
    <source>
        <dbReference type="EMBL" id="CAF1136717.1"/>
    </source>
</evidence>
<keyword evidence="2" id="KW-1185">Reference proteome</keyword>
<sequence>MISFNNELSEQLKEARKEMEIEPEVTMTRNQWMILSEKGPNVVDDNDDLDDIVSDKEHDFLLHLKDYTAEYLFSMENQ</sequence>
<proteinExistence type="predicted"/>
<dbReference type="Proteomes" id="UP000663879">
    <property type="component" value="Unassembled WGS sequence"/>
</dbReference>